<keyword evidence="2" id="KW-1185">Reference proteome</keyword>
<gene>
    <name evidence="1" type="ORF">ABHZ06_14880</name>
</gene>
<name>A0ABV0HYU9_9BACE</name>
<dbReference type="InterPro" id="IPR017946">
    <property type="entry name" value="PLC-like_Pdiesterase_TIM-brl"/>
</dbReference>
<accession>A0ABV0HYU9</accession>
<comment type="caution">
    <text evidence="1">The sequence shown here is derived from an EMBL/GenBank/DDBJ whole genome shotgun (WGS) entry which is preliminary data.</text>
</comment>
<evidence type="ECO:0000313" key="2">
    <source>
        <dbReference type="Proteomes" id="UP001491715"/>
    </source>
</evidence>
<evidence type="ECO:0000313" key="1">
    <source>
        <dbReference type="EMBL" id="MEO4939127.1"/>
    </source>
</evidence>
<dbReference type="EMBL" id="JBDQBE010000016">
    <property type="protein sequence ID" value="MEO4939127.1"/>
    <property type="molecule type" value="Genomic_DNA"/>
</dbReference>
<reference evidence="1 2" key="1">
    <citation type="submission" date="2024-05" db="EMBL/GenBank/DDBJ databases">
        <title>Human gut microbiome strain richness.</title>
        <authorList>
            <person name="Chen-Liaw A."/>
        </authorList>
    </citation>
    <scope>NUCLEOTIDE SEQUENCE [LARGE SCALE GENOMIC DNA]</scope>
    <source>
        <strain evidence="1 2">1001271st1_B1_1001271B_150615</strain>
    </source>
</reference>
<protein>
    <recommendedName>
        <fullName evidence="3">Glycerophosphodiester phosphodiesterase</fullName>
    </recommendedName>
</protein>
<proteinExistence type="predicted"/>
<dbReference type="Proteomes" id="UP001491715">
    <property type="component" value="Unassembled WGS sequence"/>
</dbReference>
<dbReference type="SUPFAM" id="SSF51695">
    <property type="entry name" value="PLC-like phosphodiesterases"/>
    <property type="match status" value="1"/>
</dbReference>
<evidence type="ECO:0008006" key="3">
    <source>
        <dbReference type="Google" id="ProtNLM"/>
    </source>
</evidence>
<dbReference type="RefSeq" id="WP_226791193.1">
    <property type="nucleotide sequence ID" value="NZ_CP084680.1"/>
</dbReference>
<organism evidence="1 2">
    <name type="scientific">Bacteroides humanifaecis</name>
    <dbReference type="NCBI Taxonomy" id="2792859"/>
    <lineage>
        <taxon>Bacteria</taxon>
        <taxon>Pseudomonadati</taxon>
        <taxon>Bacteroidota</taxon>
        <taxon>Bacteroidia</taxon>
        <taxon>Bacteroidales</taxon>
        <taxon>Bacteroidaceae</taxon>
        <taxon>Bacteroides</taxon>
    </lineage>
</organism>
<sequence length="246" mass="28787">MRKKRILVVLLAVLLAWVGSNLVIGALLMNDYPEKIWLHRCNSIEKLYEQGDEYPNVEVDVVFRKNRKFDVTHDVDTSFNLVLEPYFSYMNETDGKIWLDIKNLKAGNKTEILAELNKLVETYRMEKDELIIESSNWEALRLFTENGYYTSYYVAFDKPNDLSDRELDACIAELQKIVDGGAVRALSFPGWWYSVIKEELNRPIDLLTWRHRTTQLALLASHKGRQMLKDPQLKVILIKDKGDYHR</sequence>